<proteinExistence type="inferred from homology"/>
<evidence type="ECO:0000256" key="4">
    <source>
        <dbReference type="ARBA" id="ARBA00022729"/>
    </source>
</evidence>
<comment type="similarity">
    <text evidence="2 7">Belongs to the nonaspanin (TM9SF) (TC 9.A.2) family.</text>
</comment>
<dbReference type="GO" id="GO:0072657">
    <property type="term" value="P:protein localization to membrane"/>
    <property type="evidence" value="ECO:0007669"/>
    <property type="project" value="TreeGrafter"/>
</dbReference>
<feature type="transmembrane region" description="Helical" evidence="7">
    <location>
        <begin position="544"/>
        <end position="572"/>
    </location>
</feature>
<keyword evidence="6 7" id="KW-0472">Membrane</keyword>
<reference evidence="9 10" key="1">
    <citation type="journal article" date="2018" name="Mol. Biol. Evol.">
        <title>Broad Genomic Sampling Reveals a Smut Pathogenic Ancestry of the Fungal Clade Ustilaginomycotina.</title>
        <authorList>
            <person name="Kijpornyongpan T."/>
            <person name="Mondo S.J."/>
            <person name="Barry K."/>
            <person name="Sandor L."/>
            <person name="Lee J."/>
            <person name="Lipzen A."/>
            <person name="Pangilinan J."/>
            <person name="LaButti K."/>
            <person name="Hainaut M."/>
            <person name="Henrissat B."/>
            <person name="Grigoriev I.V."/>
            <person name="Spatafora J.W."/>
            <person name="Aime M.C."/>
        </authorList>
    </citation>
    <scope>NUCLEOTIDE SEQUENCE [LARGE SCALE GENOMIC DNA]</scope>
    <source>
        <strain evidence="9 10">MCA 4718</strain>
    </source>
</reference>
<gene>
    <name evidence="9" type="ORF">BCV69DRAFT_282238</name>
</gene>
<evidence type="ECO:0000256" key="3">
    <source>
        <dbReference type="ARBA" id="ARBA00022692"/>
    </source>
</evidence>
<accession>A0A316U8I1</accession>
<protein>
    <recommendedName>
        <fullName evidence="7">Transmembrane 9 superfamily member</fullName>
    </recommendedName>
</protein>
<evidence type="ECO:0000256" key="8">
    <source>
        <dbReference type="SAM" id="MobiDB-lite"/>
    </source>
</evidence>
<feature type="transmembrane region" description="Helical" evidence="7">
    <location>
        <begin position="388"/>
        <end position="408"/>
    </location>
</feature>
<feature type="compositionally biased region" description="Low complexity" evidence="8">
    <location>
        <begin position="53"/>
        <end position="68"/>
    </location>
</feature>
<sequence length="654" mass="72304">MKRTPRATAVGCLLTLLAFSSLSHAWMIPGSSPRSYAPGDAVPFSVNTLQPMTGASTGPSNGPGSGTATNTLNTLISLDYYDERLHFCQPQGGPEAQVEGLGSALFGDRIYSSPVTANLLKEEKCKVICKSMIPGSDATWINDRIKDQYAVNWMVDGLPVATKKIADRTNEIFYSIGFPLGRLFDDHGAPYDPPALNNHLNLYIEYHQRSPGEYRIVGAYIHPESRNSLGHNGEALNCEATDPLRLSQFGEAPASSVKEIAYTMDIYWKESSTPWATRWDAYLRVFDAKVHMFALFNSIVVVAFLCLMVAMILLRSVSKDVSRYNALDLDEGLQEDFGWKLVHAEVFRSPPRPLLLSILIGTGAQLTAMAVVTLTFALLGFLSPSNRGSLATVMLVGWCLFGSVAGYVSSRAYATYDGEHWQRQVFGTATLFPTTIYGLLSLLNLFLIATHSSAAVPFGTFLALVVLWFAIDVPLVCLGAFFGIRAGPWNKPVRTASIPRQIPPGPWYLKPWPSMLMGGILPFGAAFLELHFILNSLFGTRIYYAFGFLFATFVVTATTTATVSVLFVYFHLCAEEWRWQWKSFNIGGGSAVWLFIYGLFYWASRLSLPGLANKVLYLSYLSILCVMCYALFGTIGYLASYAAVQRMYKRIRID</sequence>
<evidence type="ECO:0000256" key="2">
    <source>
        <dbReference type="ARBA" id="ARBA00005227"/>
    </source>
</evidence>
<evidence type="ECO:0000313" key="10">
    <source>
        <dbReference type="Proteomes" id="UP000245942"/>
    </source>
</evidence>
<dbReference type="OrthoDB" id="1666796at2759"/>
<evidence type="ECO:0000256" key="1">
    <source>
        <dbReference type="ARBA" id="ARBA00004141"/>
    </source>
</evidence>
<keyword evidence="5 7" id="KW-1133">Transmembrane helix</keyword>
<evidence type="ECO:0000313" key="9">
    <source>
        <dbReference type="EMBL" id="PWN21516.1"/>
    </source>
</evidence>
<feature type="transmembrane region" description="Helical" evidence="7">
    <location>
        <begin position="615"/>
        <end position="644"/>
    </location>
</feature>
<dbReference type="STRING" id="1684307.A0A316U8I1"/>
<feature type="signal peptide" evidence="7">
    <location>
        <begin position="1"/>
        <end position="25"/>
    </location>
</feature>
<feature type="transmembrane region" description="Helical" evidence="7">
    <location>
        <begin position="461"/>
        <end position="484"/>
    </location>
</feature>
<comment type="subcellular location">
    <subcellularLocation>
        <location evidence="1">Membrane</location>
        <topology evidence="1">Multi-pass membrane protein</topology>
    </subcellularLocation>
</comment>
<dbReference type="PANTHER" id="PTHR10766">
    <property type="entry name" value="TRANSMEMBRANE 9 SUPERFAMILY PROTEIN"/>
    <property type="match status" value="1"/>
</dbReference>
<feature type="transmembrane region" description="Helical" evidence="7">
    <location>
        <begin position="584"/>
        <end position="603"/>
    </location>
</feature>
<dbReference type="AlphaFoldDB" id="A0A316U8I1"/>
<keyword evidence="3 7" id="KW-0812">Transmembrane</keyword>
<dbReference type="RefSeq" id="XP_025348676.1">
    <property type="nucleotide sequence ID" value="XM_025492289.1"/>
</dbReference>
<evidence type="ECO:0000256" key="5">
    <source>
        <dbReference type="ARBA" id="ARBA00022989"/>
    </source>
</evidence>
<dbReference type="GeneID" id="37014023"/>
<feature type="chain" id="PRO_5016195515" description="Transmembrane 9 superfamily member" evidence="7">
    <location>
        <begin position="26"/>
        <end position="654"/>
    </location>
</feature>
<dbReference type="Proteomes" id="UP000245942">
    <property type="component" value="Unassembled WGS sequence"/>
</dbReference>
<dbReference type="GO" id="GO:0005737">
    <property type="term" value="C:cytoplasm"/>
    <property type="evidence" value="ECO:0007669"/>
    <property type="project" value="UniProtKB-ARBA"/>
</dbReference>
<feature type="transmembrane region" description="Helical" evidence="7">
    <location>
        <begin position="354"/>
        <end position="382"/>
    </location>
</feature>
<keyword evidence="4 7" id="KW-0732">Signal</keyword>
<dbReference type="GO" id="GO:0007034">
    <property type="term" value="P:vacuolar transport"/>
    <property type="evidence" value="ECO:0007669"/>
    <property type="project" value="TreeGrafter"/>
</dbReference>
<name>A0A316U8I1_9BASI</name>
<feature type="transmembrane region" description="Helical" evidence="7">
    <location>
        <begin position="292"/>
        <end position="314"/>
    </location>
</feature>
<dbReference type="InterPro" id="IPR004240">
    <property type="entry name" value="EMP70"/>
</dbReference>
<feature type="transmembrane region" description="Helical" evidence="7">
    <location>
        <begin position="516"/>
        <end position="538"/>
    </location>
</feature>
<evidence type="ECO:0000256" key="6">
    <source>
        <dbReference type="ARBA" id="ARBA00023136"/>
    </source>
</evidence>
<dbReference type="GO" id="GO:0016020">
    <property type="term" value="C:membrane"/>
    <property type="evidence" value="ECO:0007669"/>
    <property type="project" value="UniProtKB-SubCell"/>
</dbReference>
<dbReference type="Pfam" id="PF02990">
    <property type="entry name" value="EMP70"/>
    <property type="match status" value="1"/>
</dbReference>
<organism evidence="9 10">
    <name type="scientific">Pseudomicrostroma glucosiphilum</name>
    <dbReference type="NCBI Taxonomy" id="1684307"/>
    <lineage>
        <taxon>Eukaryota</taxon>
        <taxon>Fungi</taxon>
        <taxon>Dikarya</taxon>
        <taxon>Basidiomycota</taxon>
        <taxon>Ustilaginomycotina</taxon>
        <taxon>Exobasidiomycetes</taxon>
        <taxon>Microstromatales</taxon>
        <taxon>Microstromatales incertae sedis</taxon>
        <taxon>Pseudomicrostroma</taxon>
    </lineage>
</organism>
<dbReference type="PANTHER" id="PTHR10766:SF111">
    <property type="entry name" value="TRANSMEMBRANE 9 SUPERFAMILY MEMBER 2"/>
    <property type="match status" value="1"/>
</dbReference>
<feature type="transmembrane region" description="Helical" evidence="7">
    <location>
        <begin position="429"/>
        <end position="449"/>
    </location>
</feature>
<keyword evidence="10" id="KW-1185">Reference proteome</keyword>
<evidence type="ECO:0000256" key="7">
    <source>
        <dbReference type="RuleBase" id="RU363079"/>
    </source>
</evidence>
<feature type="region of interest" description="Disordered" evidence="8">
    <location>
        <begin position="47"/>
        <end position="68"/>
    </location>
</feature>
<dbReference type="EMBL" id="KZ819325">
    <property type="protein sequence ID" value="PWN21516.1"/>
    <property type="molecule type" value="Genomic_DNA"/>
</dbReference>